<evidence type="ECO:0000259" key="1">
    <source>
        <dbReference type="Pfam" id="PF07728"/>
    </source>
</evidence>
<dbReference type="Proteomes" id="UP000183947">
    <property type="component" value="Unassembled WGS sequence"/>
</dbReference>
<dbReference type="InterPro" id="IPR027417">
    <property type="entry name" value="P-loop_NTPase"/>
</dbReference>
<name>A0A1M7EF34_9BACT</name>
<proteinExistence type="predicted"/>
<dbReference type="SUPFAM" id="SSF52540">
    <property type="entry name" value="P-loop containing nucleoside triphosphate hydrolases"/>
    <property type="match status" value="1"/>
</dbReference>
<dbReference type="EMBL" id="FRAS01000025">
    <property type="protein sequence ID" value="SHL90401.1"/>
    <property type="molecule type" value="Genomic_DNA"/>
</dbReference>
<dbReference type="STRING" id="1121959.SAMN02746009_03590"/>
<protein>
    <submittedName>
        <fullName evidence="2">AAA domain (Dynein-related subfamily)</fullName>
    </submittedName>
</protein>
<keyword evidence="3" id="KW-1185">Reference proteome</keyword>
<accession>A0A1M7EF34</accession>
<dbReference type="InterPro" id="IPR011704">
    <property type="entry name" value="ATPase_dyneun-rel_AAA"/>
</dbReference>
<organism evidence="2 3">
    <name type="scientific">Hymenobacter psychrotolerans DSM 18569</name>
    <dbReference type="NCBI Taxonomy" id="1121959"/>
    <lineage>
        <taxon>Bacteria</taxon>
        <taxon>Pseudomonadati</taxon>
        <taxon>Bacteroidota</taxon>
        <taxon>Cytophagia</taxon>
        <taxon>Cytophagales</taxon>
        <taxon>Hymenobacteraceae</taxon>
        <taxon>Hymenobacter</taxon>
    </lineage>
</organism>
<dbReference type="Pfam" id="PF07728">
    <property type="entry name" value="AAA_5"/>
    <property type="match status" value="1"/>
</dbReference>
<dbReference type="AlphaFoldDB" id="A0A1M7EF34"/>
<dbReference type="RefSeq" id="WP_073288090.1">
    <property type="nucleotide sequence ID" value="NZ_FRAS01000025.1"/>
</dbReference>
<dbReference type="OrthoDB" id="9781481at2"/>
<dbReference type="Gene3D" id="3.40.50.300">
    <property type="entry name" value="P-loop containing nucleotide triphosphate hydrolases"/>
    <property type="match status" value="1"/>
</dbReference>
<sequence>MEPELSRDEVYAAAREAVEKLVAEEGPESQFPFDYIWQFASREIPSLRRPSCSNYLVKLGYLEKTGKQVNASTPERAGNLGPEYRPGRHFLPPAPPVPPPAPGGVEPLAPAFEEMEKALATQGLLIDKADLANFYLALCVSPLVVLSGISGTGKSQMPRRFAQLTDSRFDSVPVKPQWSDNSDLFGYVPSLNPTHFVKGRFTEVVEAAQATPGQLAVVLLDEMNLAAVEHYFSDFLSIMETRRREAGTIITDPLPLELPTAVAGQPDPYAGLRTLGLPANVRVVGTANMDETTHLFSPKVLDRAFSIESVTPDLTQFPSGEAQPFDATTFARLVPRLLDVSNVVSESEAYVTDAELLNEIGALLQEASDVLRPAGISFGYRTRRDVCLYMHFWRRFDLANILSASAAMDLCFLQKILPKVQGAGEGLGEALRKLREWLLTEDGDTSVASSRPWTRSADKVERMLARLEAEGATTYWGT</sequence>
<feature type="domain" description="ATPase dynein-related AAA" evidence="1">
    <location>
        <begin position="144"/>
        <end position="303"/>
    </location>
</feature>
<evidence type="ECO:0000313" key="2">
    <source>
        <dbReference type="EMBL" id="SHL90401.1"/>
    </source>
</evidence>
<gene>
    <name evidence="2" type="ORF">SAMN02746009_03590</name>
</gene>
<reference evidence="3" key="1">
    <citation type="submission" date="2016-11" db="EMBL/GenBank/DDBJ databases">
        <authorList>
            <person name="Varghese N."/>
            <person name="Submissions S."/>
        </authorList>
    </citation>
    <scope>NUCLEOTIDE SEQUENCE [LARGE SCALE GENOMIC DNA]</scope>
    <source>
        <strain evidence="3">DSM 18569</strain>
    </source>
</reference>
<dbReference type="GO" id="GO:0016887">
    <property type="term" value="F:ATP hydrolysis activity"/>
    <property type="evidence" value="ECO:0007669"/>
    <property type="project" value="InterPro"/>
</dbReference>
<evidence type="ECO:0000313" key="3">
    <source>
        <dbReference type="Proteomes" id="UP000183947"/>
    </source>
</evidence>
<dbReference type="GO" id="GO:0005524">
    <property type="term" value="F:ATP binding"/>
    <property type="evidence" value="ECO:0007669"/>
    <property type="project" value="InterPro"/>
</dbReference>